<evidence type="ECO:0000259" key="1">
    <source>
        <dbReference type="Pfam" id="PF01738"/>
    </source>
</evidence>
<gene>
    <name evidence="2" type="ORF">GCM10009539_45510</name>
</gene>
<feature type="domain" description="Dienelactone hydrolase" evidence="1">
    <location>
        <begin position="27"/>
        <end position="144"/>
    </location>
</feature>
<dbReference type="Pfam" id="PF01738">
    <property type="entry name" value="DLH"/>
    <property type="match status" value="1"/>
</dbReference>
<sequence>MAPTLEGFDRFDFTHHGVTHPVYRAGSGPAVIVIAEIPGITPRVIEFAQRVAALGLTVYLPSLFGVPGRAPSGTAIATTAIRAICVSREFTRFALRKASPVTVWLRALAKQAHEESGGPGVGAVGMCFTGGFALAMAVDRRMLAPVLSQPSLPLPVGAARKSDVGLDTASLARVKERCADEGLCVLGLRFTEDGLSPPERFDRLRRELGEGFVSVEIPSSTVPAGPKAHSVLTEDLVDEPGHPTREALDQVLQLFRDRLLS</sequence>
<dbReference type="SUPFAM" id="SSF53474">
    <property type="entry name" value="alpha/beta-Hydrolases"/>
    <property type="match status" value="1"/>
</dbReference>
<name>A0ABP3E7U4_9ACTN</name>
<dbReference type="GO" id="GO:0016787">
    <property type="term" value="F:hydrolase activity"/>
    <property type="evidence" value="ECO:0007669"/>
    <property type="project" value="UniProtKB-KW"/>
</dbReference>
<protein>
    <submittedName>
        <fullName evidence="2">Dienelactone hydrolase family protein</fullName>
    </submittedName>
</protein>
<evidence type="ECO:0000313" key="2">
    <source>
        <dbReference type="EMBL" id="GAA0255197.1"/>
    </source>
</evidence>
<dbReference type="EMBL" id="BAAAGX010000017">
    <property type="protein sequence ID" value="GAA0255197.1"/>
    <property type="molecule type" value="Genomic_DNA"/>
</dbReference>
<dbReference type="Gene3D" id="3.40.50.1820">
    <property type="entry name" value="alpha/beta hydrolase"/>
    <property type="match status" value="1"/>
</dbReference>
<keyword evidence="2" id="KW-0378">Hydrolase</keyword>
<organism evidence="2 3">
    <name type="scientific">Cryptosporangium japonicum</name>
    <dbReference type="NCBI Taxonomy" id="80872"/>
    <lineage>
        <taxon>Bacteria</taxon>
        <taxon>Bacillati</taxon>
        <taxon>Actinomycetota</taxon>
        <taxon>Actinomycetes</taxon>
        <taxon>Cryptosporangiales</taxon>
        <taxon>Cryptosporangiaceae</taxon>
        <taxon>Cryptosporangium</taxon>
    </lineage>
</organism>
<dbReference type="InterPro" id="IPR029058">
    <property type="entry name" value="AB_hydrolase_fold"/>
</dbReference>
<accession>A0ABP3E7U4</accession>
<comment type="caution">
    <text evidence="2">The sequence shown here is derived from an EMBL/GenBank/DDBJ whole genome shotgun (WGS) entry which is preliminary data.</text>
</comment>
<reference evidence="3" key="1">
    <citation type="journal article" date="2019" name="Int. J. Syst. Evol. Microbiol.">
        <title>The Global Catalogue of Microorganisms (GCM) 10K type strain sequencing project: providing services to taxonomists for standard genome sequencing and annotation.</title>
        <authorList>
            <consortium name="The Broad Institute Genomics Platform"/>
            <consortium name="The Broad Institute Genome Sequencing Center for Infectious Disease"/>
            <person name="Wu L."/>
            <person name="Ma J."/>
        </authorList>
    </citation>
    <scope>NUCLEOTIDE SEQUENCE [LARGE SCALE GENOMIC DNA]</scope>
    <source>
        <strain evidence="3">JCM 10425</strain>
    </source>
</reference>
<evidence type="ECO:0000313" key="3">
    <source>
        <dbReference type="Proteomes" id="UP001500967"/>
    </source>
</evidence>
<dbReference type="RefSeq" id="WP_344650907.1">
    <property type="nucleotide sequence ID" value="NZ_BAAAGX010000017.1"/>
</dbReference>
<dbReference type="InterPro" id="IPR002925">
    <property type="entry name" value="Dienelactn_hydro"/>
</dbReference>
<dbReference type="Proteomes" id="UP001500967">
    <property type="component" value="Unassembled WGS sequence"/>
</dbReference>
<proteinExistence type="predicted"/>
<keyword evidence="3" id="KW-1185">Reference proteome</keyword>